<keyword evidence="7 10" id="KW-1133">Transmembrane helix</keyword>
<evidence type="ECO:0000256" key="6">
    <source>
        <dbReference type="ARBA" id="ARBA00022976"/>
    </source>
</evidence>
<feature type="signal peptide" evidence="11">
    <location>
        <begin position="1"/>
        <end position="21"/>
    </location>
</feature>
<feature type="domain" description="Nicastrin small lobe" evidence="12">
    <location>
        <begin position="37"/>
        <end position="203"/>
    </location>
</feature>
<keyword evidence="5 11" id="KW-0732">Signal</keyword>
<dbReference type="Pfam" id="PF18266">
    <property type="entry name" value="Ncstrn_small"/>
    <property type="match status" value="1"/>
</dbReference>
<feature type="transmembrane region" description="Helical" evidence="10">
    <location>
        <begin position="606"/>
        <end position="626"/>
    </location>
</feature>
<keyword evidence="6" id="KW-0914">Notch signaling pathway</keyword>
<dbReference type="EMBL" id="JAUDFV010000154">
    <property type="protein sequence ID" value="KAL2715967.1"/>
    <property type="molecule type" value="Genomic_DNA"/>
</dbReference>
<evidence type="ECO:0000256" key="2">
    <source>
        <dbReference type="ARBA" id="ARBA00007717"/>
    </source>
</evidence>
<evidence type="ECO:0000256" key="8">
    <source>
        <dbReference type="ARBA" id="ARBA00023136"/>
    </source>
</evidence>
<keyword evidence="14" id="KW-1185">Reference proteome</keyword>
<accession>A0ABD2A5R0</accession>
<evidence type="ECO:0000256" key="11">
    <source>
        <dbReference type="SAM" id="SignalP"/>
    </source>
</evidence>
<dbReference type="Proteomes" id="UP001607302">
    <property type="component" value="Unassembled WGS sequence"/>
</dbReference>
<comment type="subcellular location">
    <subcellularLocation>
        <location evidence="1">Membrane</location>
        <topology evidence="1">Single-pass type I membrane protein</topology>
    </subcellularLocation>
</comment>
<dbReference type="AlphaFoldDB" id="A0ABD2A5R0"/>
<evidence type="ECO:0000256" key="4">
    <source>
        <dbReference type="ARBA" id="ARBA00022692"/>
    </source>
</evidence>
<evidence type="ECO:0000256" key="5">
    <source>
        <dbReference type="ARBA" id="ARBA00022729"/>
    </source>
</evidence>
<evidence type="ECO:0000256" key="9">
    <source>
        <dbReference type="ARBA" id="ARBA00023180"/>
    </source>
</evidence>
<evidence type="ECO:0000256" key="1">
    <source>
        <dbReference type="ARBA" id="ARBA00004479"/>
    </source>
</evidence>
<dbReference type="InterPro" id="IPR041084">
    <property type="entry name" value="Ncstrn_small"/>
</dbReference>
<comment type="caution">
    <text evidence="13">The sequence shown here is derived from an EMBL/GenBank/DDBJ whole genome shotgun (WGS) entry which is preliminary data.</text>
</comment>
<name>A0ABD2A5R0_VESSQ</name>
<gene>
    <name evidence="13" type="ORF">V1478_013643</name>
</gene>
<dbReference type="Gene3D" id="3.40.630.10">
    <property type="entry name" value="Zn peptidases"/>
    <property type="match status" value="1"/>
</dbReference>
<comment type="similarity">
    <text evidence="2">Belongs to the nicastrin family.</text>
</comment>
<dbReference type="PANTHER" id="PTHR21092:SF0">
    <property type="entry name" value="NICASTRIN"/>
    <property type="match status" value="1"/>
</dbReference>
<evidence type="ECO:0000313" key="14">
    <source>
        <dbReference type="Proteomes" id="UP001607302"/>
    </source>
</evidence>
<dbReference type="InterPro" id="IPR008710">
    <property type="entry name" value="Nicastrin"/>
</dbReference>
<evidence type="ECO:0000256" key="7">
    <source>
        <dbReference type="ARBA" id="ARBA00022989"/>
    </source>
</evidence>
<dbReference type="GO" id="GO:0007219">
    <property type="term" value="P:Notch signaling pathway"/>
    <property type="evidence" value="ECO:0007669"/>
    <property type="project" value="UniProtKB-KW"/>
</dbReference>
<evidence type="ECO:0000256" key="10">
    <source>
        <dbReference type="SAM" id="Phobius"/>
    </source>
</evidence>
<protein>
    <recommendedName>
        <fullName evidence="3">Nicastrin</fullName>
    </recommendedName>
</protein>
<dbReference type="GO" id="GO:0005886">
    <property type="term" value="C:plasma membrane"/>
    <property type="evidence" value="ECO:0007669"/>
    <property type="project" value="UniProtKB-ARBA"/>
</dbReference>
<keyword evidence="8 10" id="KW-0472">Membrane</keyword>
<evidence type="ECO:0000259" key="12">
    <source>
        <dbReference type="Pfam" id="PF18266"/>
    </source>
</evidence>
<dbReference type="PANTHER" id="PTHR21092">
    <property type="entry name" value="NICASTRIN"/>
    <property type="match status" value="1"/>
</dbReference>
<sequence>MARSLTWKYLLLLVIINFVTAKRIKDMIYMSIDGAAACFRRHNGTHQFGCSSSRSGSVGVIHLIEHEDDVRWLETNATAGPYTAVLSFSMFMRNILIRLKNTNNINGVLLARNNSQKYPDFYSPDDTCPNRYSSYKKCNEKNLWNPYGSSILLEDWPFPMFYMENQTLLEAIKSCFWTHNAHDLENQSKRSLCALEMKSFMFAAVNSESCLKRSDFYLNISPTLFCDPLGDRNIHWPLAPLNKDSNSVIMVTARIDASSLFDGISPGAQSTVTGMVTLLATAAYLNFLNPIVNETNVVFTLLNGEVFDYIGSSRLVYDLKEGNFNALGGINLKLNDIVKVIELSQLNEGNLFLHISNNDNDQIIRQLTKDLQAQVLNDSVPPTSVQSFLETKPSLTTIVIADYPNQFINKYYNSILDNAKILHFNRYMNSLASNLTKVAVSLAEVLYSNVTGHDKVSTGNITWVENLISEMLSCYLESAKCNLFHAASSPGTKLADQVLPLYVSVHRVPNTVTILTGQLLAFLTGKNMSDMNESACYDHHLAWMGGYDLTGICINSTVNYSIALSPAFTISDYDMKSGVFSTWTESIWQMLSVRMFLKPSAATEHLSMILGSIVTSTSFILVWFINSKADILFNSRRAVDC</sequence>
<organism evidence="13 14">
    <name type="scientific">Vespula squamosa</name>
    <name type="common">Southern yellow jacket</name>
    <name type="synonym">Wasp</name>
    <dbReference type="NCBI Taxonomy" id="30214"/>
    <lineage>
        <taxon>Eukaryota</taxon>
        <taxon>Metazoa</taxon>
        <taxon>Ecdysozoa</taxon>
        <taxon>Arthropoda</taxon>
        <taxon>Hexapoda</taxon>
        <taxon>Insecta</taxon>
        <taxon>Pterygota</taxon>
        <taxon>Neoptera</taxon>
        <taxon>Endopterygota</taxon>
        <taxon>Hymenoptera</taxon>
        <taxon>Apocrita</taxon>
        <taxon>Aculeata</taxon>
        <taxon>Vespoidea</taxon>
        <taxon>Vespidae</taxon>
        <taxon>Vespinae</taxon>
        <taxon>Vespula</taxon>
    </lineage>
</organism>
<evidence type="ECO:0000256" key="3">
    <source>
        <dbReference type="ARBA" id="ARBA00015303"/>
    </source>
</evidence>
<dbReference type="SUPFAM" id="SSF53187">
    <property type="entry name" value="Zn-dependent exopeptidases"/>
    <property type="match status" value="1"/>
</dbReference>
<reference evidence="13 14" key="1">
    <citation type="journal article" date="2024" name="Ann. Entomol. Soc. Am.">
        <title>Genomic analyses of the southern and eastern yellowjacket wasps (Hymenoptera: Vespidae) reveal evolutionary signatures of social life.</title>
        <authorList>
            <person name="Catto M.A."/>
            <person name="Caine P.B."/>
            <person name="Orr S.E."/>
            <person name="Hunt B.G."/>
            <person name="Goodisman M.A.D."/>
        </authorList>
    </citation>
    <scope>NUCLEOTIDE SEQUENCE [LARGE SCALE GENOMIC DNA]</scope>
    <source>
        <strain evidence="13">233</strain>
        <tissue evidence="13">Head and thorax</tissue>
    </source>
</reference>
<keyword evidence="9" id="KW-0325">Glycoprotein</keyword>
<proteinExistence type="inferred from homology"/>
<feature type="chain" id="PRO_5044890926" description="Nicastrin" evidence="11">
    <location>
        <begin position="22"/>
        <end position="641"/>
    </location>
</feature>
<keyword evidence="4 10" id="KW-0812">Transmembrane</keyword>
<evidence type="ECO:0000313" key="13">
    <source>
        <dbReference type="EMBL" id="KAL2715967.1"/>
    </source>
</evidence>
<dbReference type="Pfam" id="PF05450">
    <property type="entry name" value="Nicastrin"/>
    <property type="match status" value="1"/>
</dbReference>